<dbReference type="SUPFAM" id="SSF54236">
    <property type="entry name" value="Ubiquitin-like"/>
    <property type="match status" value="1"/>
</dbReference>
<sequence>MMLHPVINNLVIISVDIALPIIFLWRFAKPLLFSTLPVSMKPLEETQGTQEIIVTWGKEKIHLDFERQGPGSLEETTLKQLKERLKKVTGVPVNGQKLIFSGAIMKDDTATLISMGIAPSSTVLLMGTKPNAKDLVQTTTGSPEEHALIERISQSIEKTKTKLIPQIESLELSASTFLSNQSINNDSDTTKSKLIDTHHYIIENLMQTLLALDDVVCPPEFETARRKRREAVKYTQGLIDRVDSVKDQLLHPSPVTEVNN</sequence>
<dbReference type="GO" id="GO:0051087">
    <property type="term" value="F:protein-folding chaperone binding"/>
    <property type="evidence" value="ECO:0007669"/>
    <property type="project" value="InterPro"/>
</dbReference>
<dbReference type="Proteomes" id="UP000615446">
    <property type="component" value="Unassembled WGS sequence"/>
</dbReference>
<keyword evidence="2" id="KW-0472">Membrane</keyword>
<dbReference type="InterPro" id="IPR000626">
    <property type="entry name" value="Ubiquitin-like_dom"/>
</dbReference>
<evidence type="ECO:0008006" key="7">
    <source>
        <dbReference type="Google" id="ProtNLM"/>
    </source>
</evidence>
<dbReference type="PANTHER" id="PTHR12329:SF16">
    <property type="entry name" value="BAG FAMILY MOLECULAR CHAPERONE REGULATOR 1"/>
    <property type="match status" value="1"/>
</dbReference>
<keyword evidence="2" id="KW-0812">Transmembrane</keyword>
<protein>
    <recommendedName>
        <fullName evidence="7">BAG domain-containing protein</fullName>
    </recommendedName>
</protein>
<dbReference type="SUPFAM" id="SSF63491">
    <property type="entry name" value="BAG domain"/>
    <property type="match status" value="1"/>
</dbReference>
<dbReference type="InterPro" id="IPR003103">
    <property type="entry name" value="BAG_domain"/>
</dbReference>
<evidence type="ECO:0000259" key="4">
    <source>
        <dbReference type="PROSITE" id="PS51035"/>
    </source>
</evidence>
<evidence type="ECO:0000259" key="3">
    <source>
        <dbReference type="PROSITE" id="PS50053"/>
    </source>
</evidence>
<gene>
    <name evidence="5" type="ORF">RCL2_002084000</name>
</gene>
<dbReference type="GO" id="GO:0005829">
    <property type="term" value="C:cytosol"/>
    <property type="evidence" value="ECO:0007669"/>
    <property type="project" value="TreeGrafter"/>
</dbReference>
<evidence type="ECO:0000313" key="5">
    <source>
        <dbReference type="EMBL" id="GES94098.1"/>
    </source>
</evidence>
<accession>A0A8H3QVV0</accession>
<keyword evidence="2" id="KW-1133">Transmembrane helix</keyword>
<comment type="caution">
    <text evidence="5">The sequence shown here is derived from an EMBL/GenBank/DDBJ whole genome shotgun (WGS) entry which is preliminary data.</text>
</comment>
<dbReference type="PROSITE" id="PS51035">
    <property type="entry name" value="BAG"/>
    <property type="match status" value="1"/>
</dbReference>
<dbReference type="Gene3D" id="1.20.58.120">
    <property type="entry name" value="BAG domain"/>
    <property type="match status" value="1"/>
</dbReference>
<reference evidence="5" key="1">
    <citation type="submission" date="2019-10" db="EMBL/GenBank/DDBJ databases">
        <title>Conservation and host-specific expression of non-tandemly repeated heterogenous ribosome RNA gene in arbuscular mycorrhizal fungi.</title>
        <authorList>
            <person name="Maeda T."/>
            <person name="Kobayashi Y."/>
            <person name="Nakagawa T."/>
            <person name="Ezawa T."/>
            <person name="Yamaguchi K."/>
            <person name="Bino T."/>
            <person name="Nishimoto Y."/>
            <person name="Shigenobu S."/>
            <person name="Kawaguchi M."/>
        </authorList>
    </citation>
    <scope>NUCLEOTIDE SEQUENCE</scope>
    <source>
        <strain evidence="5">HR1</strain>
    </source>
</reference>
<keyword evidence="1" id="KW-0143">Chaperone</keyword>
<feature type="domain" description="BAG" evidence="4">
    <location>
        <begin position="193"/>
        <end position="246"/>
    </location>
</feature>
<dbReference type="GO" id="GO:0016020">
    <property type="term" value="C:membrane"/>
    <property type="evidence" value="ECO:0007669"/>
    <property type="project" value="TreeGrafter"/>
</dbReference>
<dbReference type="Gene3D" id="3.10.20.90">
    <property type="entry name" value="Phosphatidylinositol 3-kinase Catalytic Subunit, Chain A, domain 1"/>
    <property type="match status" value="1"/>
</dbReference>
<organism evidence="5 6">
    <name type="scientific">Rhizophagus clarus</name>
    <dbReference type="NCBI Taxonomy" id="94130"/>
    <lineage>
        <taxon>Eukaryota</taxon>
        <taxon>Fungi</taxon>
        <taxon>Fungi incertae sedis</taxon>
        <taxon>Mucoromycota</taxon>
        <taxon>Glomeromycotina</taxon>
        <taxon>Glomeromycetes</taxon>
        <taxon>Glomerales</taxon>
        <taxon>Glomeraceae</taxon>
        <taxon>Rhizophagus</taxon>
    </lineage>
</organism>
<evidence type="ECO:0000256" key="2">
    <source>
        <dbReference type="SAM" id="Phobius"/>
    </source>
</evidence>
<dbReference type="InterPro" id="IPR029071">
    <property type="entry name" value="Ubiquitin-like_domsf"/>
</dbReference>
<dbReference type="Pfam" id="PF00240">
    <property type="entry name" value="ubiquitin"/>
    <property type="match status" value="1"/>
</dbReference>
<dbReference type="InterPro" id="IPR036533">
    <property type="entry name" value="BAG_dom_sf"/>
</dbReference>
<proteinExistence type="predicted"/>
<dbReference type="GO" id="GO:0000774">
    <property type="term" value="F:adenyl-nucleotide exchange factor activity"/>
    <property type="evidence" value="ECO:0007669"/>
    <property type="project" value="TreeGrafter"/>
</dbReference>
<evidence type="ECO:0000256" key="1">
    <source>
        <dbReference type="ARBA" id="ARBA00023186"/>
    </source>
</evidence>
<dbReference type="GO" id="GO:0005634">
    <property type="term" value="C:nucleus"/>
    <property type="evidence" value="ECO:0007669"/>
    <property type="project" value="TreeGrafter"/>
</dbReference>
<dbReference type="EMBL" id="BLAL01000229">
    <property type="protein sequence ID" value="GES94098.1"/>
    <property type="molecule type" value="Genomic_DNA"/>
</dbReference>
<dbReference type="InterPro" id="IPR039773">
    <property type="entry name" value="BAG_chaperone_regulator"/>
</dbReference>
<dbReference type="Pfam" id="PF02179">
    <property type="entry name" value="BAG"/>
    <property type="match status" value="1"/>
</dbReference>
<dbReference type="PANTHER" id="PTHR12329">
    <property type="entry name" value="BCL2-ASSOCIATED ATHANOGENE"/>
    <property type="match status" value="1"/>
</dbReference>
<evidence type="ECO:0000313" key="6">
    <source>
        <dbReference type="Proteomes" id="UP000615446"/>
    </source>
</evidence>
<dbReference type="InterPro" id="IPR019954">
    <property type="entry name" value="Ubiquitin_CS"/>
</dbReference>
<dbReference type="OrthoDB" id="417450at2759"/>
<dbReference type="PROSITE" id="PS50053">
    <property type="entry name" value="UBIQUITIN_2"/>
    <property type="match status" value="1"/>
</dbReference>
<feature type="transmembrane region" description="Helical" evidence="2">
    <location>
        <begin position="6"/>
        <end position="25"/>
    </location>
</feature>
<feature type="domain" description="Ubiquitin-like" evidence="3">
    <location>
        <begin position="75"/>
        <end position="132"/>
    </location>
</feature>
<dbReference type="AlphaFoldDB" id="A0A8H3QVV0"/>
<dbReference type="PROSITE" id="PS00299">
    <property type="entry name" value="UBIQUITIN_1"/>
    <property type="match status" value="1"/>
</dbReference>
<dbReference type="SMART" id="SM00213">
    <property type="entry name" value="UBQ"/>
    <property type="match status" value="1"/>
</dbReference>
<name>A0A8H3QVV0_9GLOM</name>
<dbReference type="GO" id="GO:0050821">
    <property type="term" value="P:protein stabilization"/>
    <property type="evidence" value="ECO:0007669"/>
    <property type="project" value="TreeGrafter"/>
</dbReference>